<gene>
    <name evidence="1" type="ORF">TIFTF001_005283</name>
</gene>
<protein>
    <submittedName>
        <fullName evidence="1">Uncharacterized protein</fullName>
    </submittedName>
</protein>
<dbReference type="Proteomes" id="UP001187192">
    <property type="component" value="Unassembled WGS sequence"/>
</dbReference>
<evidence type="ECO:0000313" key="1">
    <source>
        <dbReference type="EMBL" id="GMN35427.1"/>
    </source>
</evidence>
<sequence>MSLSLSSLTGNCREVVDTVVIARVSQVTTSGLLPPPRDRRQSRFDASCEGVEMASDDFLFLHSPANCRMIFCRLCGCEMLLGFVLPVLRRGLGVGGSVVGVAPLGGEGG</sequence>
<reference evidence="1" key="1">
    <citation type="submission" date="2023-07" db="EMBL/GenBank/DDBJ databases">
        <title>draft genome sequence of fig (Ficus carica).</title>
        <authorList>
            <person name="Takahashi T."/>
            <person name="Nishimura K."/>
        </authorList>
    </citation>
    <scope>NUCLEOTIDE SEQUENCE</scope>
</reference>
<accession>A0AA88CZ86</accession>
<evidence type="ECO:0000313" key="2">
    <source>
        <dbReference type="Proteomes" id="UP001187192"/>
    </source>
</evidence>
<name>A0AA88CZ86_FICCA</name>
<proteinExistence type="predicted"/>
<comment type="caution">
    <text evidence="1">The sequence shown here is derived from an EMBL/GenBank/DDBJ whole genome shotgun (WGS) entry which is preliminary data.</text>
</comment>
<keyword evidence="2" id="KW-1185">Reference proteome</keyword>
<dbReference type="EMBL" id="BTGU01000005">
    <property type="protein sequence ID" value="GMN35427.1"/>
    <property type="molecule type" value="Genomic_DNA"/>
</dbReference>
<organism evidence="1 2">
    <name type="scientific">Ficus carica</name>
    <name type="common">Common fig</name>
    <dbReference type="NCBI Taxonomy" id="3494"/>
    <lineage>
        <taxon>Eukaryota</taxon>
        <taxon>Viridiplantae</taxon>
        <taxon>Streptophyta</taxon>
        <taxon>Embryophyta</taxon>
        <taxon>Tracheophyta</taxon>
        <taxon>Spermatophyta</taxon>
        <taxon>Magnoliopsida</taxon>
        <taxon>eudicotyledons</taxon>
        <taxon>Gunneridae</taxon>
        <taxon>Pentapetalae</taxon>
        <taxon>rosids</taxon>
        <taxon>fabids</taxon>
        <taxon>Rosales</taxon>
        <taxon>Moraceae</taxon>
        <taxon>Ficeae</taxon>
        <taxon>Ficus</taxon>
    </lineage>
</organism>
<dbReference type="AlphaFoldDB" id="A0AA88CZ86"/>